<name>A0A4R2GJ12_9BACT</name>
<comment type="caution">
    <text evidence="1">The sequence shown here is derived from an EMBL/GenBank/DDBJ whole genome shotgun (WGS) entry which is preliminary data.</text>
</comment>
<protein>
    <submittedName>
        <fullName evidence="1">Uncharacterized protein DUF4249</fullName>
    </submittedName>
</protein>
<keyword evidence="2" id="KW-1185">Reference proteome</keyword>
<accession>A0A4R2GJ12</accession>
<dbReference type="Pfam" id="PF14054">
    <property type="entry name" value="DUF4249"/>
    <property type="match status" value="1"/>
</dbReference>
<organism evidence="1 2">
    <name type="scientific">Natronoflexus pectinivorans</name>
    <dbReference type="NCBI Taxonomy" id="682526"/>
    <lineage>
        <taxon>Bacteria</taxon>
        <taxon>Pseudomonadati</taxon>
        <taxon>Bacteroidota</taxon>
        <taxon>Bacteroidia</taxon>
        <taxon>Marinilabiliales</taxon>
        <taxon>Marinilabiliaceae</taxon>
        <taxon>Natronoflexus</taxon>
    </lineage>
</organism>
<evidence type="ECO:0000313" key="1">
    <source>
        <dbReference type="EMBL" id="TCO08701.1"/>
    </source>
</evidence>
<sequence length="365" mass="42045">MNHPFKYIVYIIFLLLFVVFVSSCEDTVTDFKIKSQPSKIVLNGLLEPDSIIKVHLHKSAGIDELLLNTAIENAEVELFENSIYIGTLNHTGYGYYAMDNVYPKAGSTYRIEAHVDKIGMAWGETTIPKTPELNEIVTTYRYNVPERGCSGCGLTNRFNMEIKTEVEPGELYFLAISAMGYRYLIEYGTPECEELYNSEYDYYYNDCVFPEADTLGLFPQMIEIATNDKRNTFLKSSWNSGMKSYWLSYFDYEELGLKQYFSNEHFRNEALTINIDIVSSRLYNNEGSKFDLLVYRYDENYYKFLLSLARRNEAEDFLFTEKVSIYSNVENGLGVLGSASGTVVTVEYDVEKFTQTSLYDVIDLD</sequence>
<dbReference type="Proteomes" id="UP000295221">
    <property type="component" value="Unassembled WGS sequence"/>
</dbReference>
<dbReference type="RefSeq" id="WP_165921819.1">
    <property type="nucleotide sequence ID" value="NZ_SLWK01000004.1"/>
</dbReference>
<evidence type="ECO:0000313" key="2">
    <source>
        <dbReference type="Proteomes" id="UP000295221"/>
    </source>
</evidence>
<proteinExistence type="predicted"/>
<dbReference type="EMBL" id="SLWK01000004">
    <property type="protein sequence ID" value="TCO08701.1"/>
    <property type="molecule type" value="Genomic_DNA"/>
</dbReference>
<gene>
    <name evidence="1" type="ORF">EV194_10412</name>
</gene>
<dbReference type="AlphaFoldDB" id="A0A4R2GJ12"/>
<reference evidence="1 2" key="1">
    <citation type="submission" date="2019-03" db="EMBL/GenBank/DDBJ databases">
        <title>Genomic Encyclopedia of Type Strains, Phase IV (KMG-IV): sequencing the most valuable type-strain genomes for metagenomic binning, comparative biology and taxonomic classification.</title>
        <authorList>
            <person name="Goeker M."/>
        </authorList>
    </citation>
    <scope>NUCLEOTIDE SEQUENCE [LARGE SCALE GENOMIC DNA]</scope>
    <source>
        <strain evidence="1 2">DSM 24179</strain>
    </source>
</reference>
<dbReference type="PROSITE" id="PS51257">
    <property type="entry name" value="PROKAR_LIPOPROTEIN"/>
    <property type="match status" value="1"/>
</dbReference>
<dbReference type="InterPro" id="IPR025345">
    <property type="entry name" value="DUF4249"/>
</dbReference>